<organism evidence="1 2">
    <name type="scientific">Nephila pilipes</name>
    <name type="common">Giant wood spider</name>
    <name type="synonym">Nephila maculata</name>
    <dbReference type="NCBI Taxonomy" id="299642"/>
    <lineage>
        <taxon>Eukaryota</taxon>
        <taxon>Metazoa</taxon>
        <taxon>Ecdysozoa</taxon>
        <taxon>Arthropoda</taxon>
        <taxon>Chelicerata</taxon>
        <taxon>Arachnida</taxon>
        <taxon>Araneae</taxon>
        <taxon>Araneomorphae</taxon>
        <taxon>Entelegynae</taxon>
        <taxon>Araneoidea</taxon>
        <taxon>Nephilidae</taxon>
        <taxon>Nephila</taxon>
    </lineage>
</organism>
<accession>A0A8X6PAW2</accession>
<keyword evidence="2" id="KW-1185">Reference proteome</keyword>
<evidence type="ECO:0000313" key="2">
    <source>
        <dbReference type="Proteomes" id="UP000887013"/>
    </source>
</evidence>
<dbReference type="EMBL" id="BMAW01113653">
    <property type="protein sequence ID" value="GFT58207.1"/>
    <property type="molecule type" value="Genomic_DNA"/>
</dbReference>
<dbReference type="AlphaFoldDB" id="A0A8X6PAW2"/>
<protein>
    <submittedName>
        <fullName evidence="1">Uncharacterized protein</fullName>
    </submittedName>
</protein>
<sequence>MLVEWNLENAAFVCENHVPTEECINIQPLETGSEELGTPGLLPAMIMTLWVESCQHEKKVGSSPQVRCARDLSQVVIGYSRVNAKPIYHRSKSKYVNSGVLL</sequence>
<reference evidence="1" key="1">
    <citation type="submission" date="2020-08" db="EMBL/GenBank/DDBJ databases">
        <title>Multicomponent nature underlies the extraordinary mechanical properties of spider dragline silk.</title>
        <authorList>
            <person name="Kono N."/>
            <person name="Nakamura H."/>
            <person name="Mori M."/>
            <person name="Yoshida Y."/>
            <person name="Ohtoshi R."/>
            <person name="Malay A.D."/>
            <person name="Moran D.A.P."/>
            <person name="Tomita M."/>
            <person name="Numata K."/>
            <person name="Arakawa K."/>
        </authorList>
    </citation>
    <scope>NUCLEOTIDE SEQUENCE</scope>
</reference>
<name>A0A8X6PAW2_NEPPI</name>
<gene>
    <name evidence="1" type="ORF">NPIL_631811</name>
</gene>
<evidence type="ECO:0000313" key="1">
    <source>
        <dbReference type="EMBL" id="GFT58207.1"/>
    </source>
</evidence>
<dbReference type="Proteomes" id="UP000887013">
    <property type="component" value="Unassembled WGS sequence"/>
</dbReference>
<proteinExistence type="predicted"/>
<comment type="caution">
    <text evidence="1">The sequence shown here is derived from an EMBL/GenBank/DDBJ whole genome shotgun (WGS) entry which is preliminary data.</text>
</comment>